<dbReference type="AlphaFoldDB" id="A0A9Q3KUN6"/>
<organism evidence="2 3">
    <name type="scientific">Austropuccinia psidii MF-1</name>
    <dbReference type="NCBI Taxonomy" id="1389203"/>
    <lineage>
        <taxon>Eukaryota</taxon>
        <taxon>Fungi</taxon>
        <taxon>Dikarya</taxon>
        <taxon>Basidiomycota</taxon>
        <taxon>Pucciniomycotina</taxon>
        <taxon>Pucciniomycetes</taxon>
        <taxon>Pucciniales</taxon>
        <taxon>Sphaerophragmiaceae</taxon>
        <taxon>Austropuccinia</taxon>
    </lineage>
</organism>
<comment type="caution">
    <text evidence="2">The sequence shown here is derived from an EMBL/GenBank/DDBJ whole genome shotgun (WGS) entry which is preliminary data.</text>
</comment>
<evidence type="ECO:0000313" key="2">
    <source>
        <dbReference type="EMBL" id="MBW0585999.1"/>
    </source>
</evidence>
<feature type="compositionally biased region" description="Polar residues" evidence="1">
    <location>
        <begin position="179"/>
        <end position="192"/>
    </location>
</feature>
<keyword evidence="3" id="KW-1185">Reference proteome</keyword>
<protein>
    <submittedName>
        <fullName evidence="2">Uncharacterized protein</fullName>
    </submittedName>
</protein>
<sequence>MQMKIHLRSRDLLEVCERSIAPNTSTNAANKWTKASFEAISLIATQITERVFREVINLESIENSFKLWSKIAEQYASKRAVNRARVWMDWQGCFYNENWKNYIDTCCKLMMELDAVSIVIPKELLSYSLIGKLRPNLHLSQFVENFVLRKDIIEKPWLILSQLQAFSNHNHQNMHRSESNSTTLATSLNEPH</sequence>
<name>A0A9Q3KUN6_9BASI</name>
<proteinExistence type="predicted"/>
<dbReference type="EMBL" id="AVOT02122587">
    <property type="protein sequence ID" value="MBW0585999.1"/>
    <property type="molecule type" value="Genomic_DNA"/>
</dbReference>
<evidence type="ECO:0000313" key="3">
    <source>
        <dbReference type="Proteomes" id="UP000765509"/>
    </source>
</evidence>
<reference evidence="2" key="1">
    <citation type="submission" date="2021-03" db="EMBL/GenBank/DDBJ databases">
        <title>Draft genome sequence of rust myrtle Austropuccinia psidii MF-1, a brazilian biotype.</title>
        <authorList>
            <person name="Quecine M.C."/>
            <person name="Pachon D.M.R."/>
            <person name="Bonatelli M.L."/>
            <person name="Correr F.H."/>
            <person name="Franceschini L.M."/>
            <person name="Leite T.F."/>
            <person name="Margarido G.R.A."/>
            <person name="Almeida C.A."/>
            <person name="Ferrarezi J.A."/>
            <person name="Labate C.A."/>
        </authorList>
    </citation>
    <scope>NUCLEOTIDE SEQUENCE</scope>
    <source>
        <strain evidence="2">MF-1</strain>
    </source>
</reference>
<dbReference type="Proteomes" id="UP000765509">
    <property type="component" value="Unassembled WGS sequence"/>
</dbReference>
<dbReference type="Pfam" id="PF14223">
    <property type="entry name" value="Retrotran_gag_2"/>
    <property type="match status" value="1"/>
</dbReference>
<accession>A0A9Q3KUN6</accession>
<gene>
    <name evidence="2" type="ORF">O181_125714</name>
</gene>
<feature type="region of interest" description="Disordered" evidence="1">
    <location>
        <begin position="172"/>
        <end position="192"/>
    </location>
</feature>
<evidence type="ECO:0000256" key="1">
    <source>
        <dbReference type="SAM" id="MobiDB-lite"/>
    </source>
</evidence>